<dbReference type="EMBL" id="JYNU01000004">
    <property type="protein sequence ID" value="KMO80914.1"/>
    <property type="molecule type" value="Genomic_DNA"/>
</dbReference>
<dbReference type="SUPFAM" id="SSF51182">
    <property type="entry name" value="RmlC-like cupins"/>
    <property type="match status" value="1"/>
</dbReference>
<evidence type="ECO:0000313" key="3">
    <source>
        <dbReference type="Proteomes" id="UP000036313"/>
    </source>
</evidence>
<dbReference type="PANTHER" id="PTHR40943">
    <property type="entry name" value="CYTOPLASMIC PROTEIN-RELATED"/>
    <property type="match status" value="1"/>
</dbReference>
<dbReference type="Proteomes" id="UP000036313">
    <property type="component" value="Unassembled WGS sequence"/>
</dbReference>
<dbReference type="Pfam" id="PF05899">
    <property type="entry name" value="Cupin_3"/>
    <property type="match status" value="1"/>
</dbReference>
<evidence type="ECO:0000313" key="2">
    <source>
        <dbReference type="EMBL" id="KMO80914.1"/>
    </source>
</evidence>
<dbReference type="InterPro" id="IPR011051">
    <property type="entry name" value="RmlC_Cupin_sf"/>
</dbReference>
<name>A0A0J6WEG9_9MYCO</name>
<organism evidence="2 3">
    <name type="scientific">Mycolicibacterium obuense</name>
    <dbReference type="NCBI Taxonomy" id="1807"/>
    <lineage>
        <taxon>Bacteria</taxon>
        <taxon>Bacillati</taxon>
        <taxon>Actinomycetota</taxon>
        <taxon>Actinomycetes</taxon>
        <taxon>Mycobacteriales</taxon>
        <taxon>Mycobacteriaceae</taxon>
        <taxon>Mycolicibacterium</taxon>
    </lineage>
</organism>
<dbReference type="PATRIC" id="fig|1807.14.peg.793"/>
<protein>
    <recommendedName>
        <fullName evidence="1">(S)-ureidoglycine aminohydrolase cupin domain-containing protein</fullName>
    </recommendedName>
</protein>
<gene>
    <name evidence="2" type="ORF">MOBUDSM44075_00791</name>
</gene>
<reference evidence="2 3" key="1">
    <citation type="journal article" date="2015" name="Genome Biol. Evol.">
        <title>Characterization of Three Mycobacterium spp. with Potential Use in Bioremediation by Genome Sequencing and Comparative Genomics.</title>
        <authorList>
            <person name="Das S."/>
            <person name="Pettersson B.M."/>
            <person name="Behra P.R."/>
            <person name="Ramesh M."/>
            <person name="Dasgupta S."/>
            <person name="Bhattacharya A."/>
            <person name="Kirsebom L.A."/>
        </authorList>
    </citation>
    <scope>NUCLEOTIDE SEQUENCE [LARGE SCALE GENOMIC DNA]</scope>
    <source>
        <strain evidence="2 3">DSM 44075</strain>
    </source>
</reference>
<comment type="caution">
    <text evidence="2">The sequence shown here is derived from an EMBL/GenBank/DDBJ whole genome shotgun (WGS) entry which is preliminary data.</text>
</comment>
<dbReference type="Gene3D" id="2.60.120.10">
    <property type="entry name" value="Jelly Rolls"/>
    <property type="match status" value="1"/>
</dbReference>
<dbReference type="RefSeq" id="WP_048422182.1">
    <property type="nucleotide sequence ID" value="NZ_JYNU01000004.1"/>
</dbReference>
<dbReference type="AlphaFoldDB" id="A0A0J6WEG9"/>
<dbReference type="PANTHER" id="PTHR40943:SF1">
    <property type="entry name" value="CYTOPLASMIC PROTEIN"/>
    <property type="match status" value="1"/>
</dbReference>
<dbReference type="InterPro" id="IPR014710">
    <property type="entry name" value="RmlC-like_jellyroll"/>
</dbReference>
<evidence type="ECO:0000259" key="1">
    <source>
        <dbReference type="Pfam" id="PF05899"/>
    </source>
</evidence>
<dbReference type="InterPro" id="IPR008579">
    <property type="entry name" value="UGlyAH_Cupin_dom"/>
</dbReference>
<feature type="domain" description="(S)-ureidoglycine aminohydrolase cupin" evidence="1">
    <location>
        <begin position="40"/>
        <end position="112"/>
    </location>
</feature>
<proteinExistence type="predicted"/>
<sequence>MTALQPNGVLRAAHVPVELVDVPADQSVAGRPQTGSVELGTLGEVEVGIWEMTEGTMTDVESDEIFVVLSGRATVEFADGTEPLTLVAGDVVRLAEGARTTWTVTERLRKIYLT</sequence>
<accession>A0A0J6WEG9</accession>